<evidence type="ECO:0000313" key="5">
    <source>
        <dbReference type="WBParaSite" id="Pan_g13110.t1"/>
    </source>
</evidence>
<dbReference type="SUPFAM" id="SSF100934">
    <property type="entry name" value="Heat shock protein 70kD (HSP70), C-terminal subdomain"/>
    <property type="match status" value="1"/>
</dbReference>
<dbReference type="Gene3D" id="1.20.1270.10">
    <property type="match status" value="1"/>
</dbReference>
<dbReference type="InterPro" id="IPR043129">
    <property type="entry name" value="ATPase_NBD"/>
</dbReference>
<evidence type="ECO:0000313" key="4">
    <source>
        <dbReference type="Proteomes" id="UP000492821"/>
    </source>
</evidence>
<comment type="similarity">
    <text evidence="1">Belongs to the heat shock protein 70 family.</text>
</comment>
<evidence type="ECO:0000256" key="3">
    <source>
        <dbReference type="ARBA" id="ARBA00022840"/>
    </source>
</evidence>
<keyword evidence="2" id="KW-0547">Nucleotide-binding</keyword>
<dbReference type="InterPro" id="IPR029048">
    <property type="entry name" value="HSP70_C_sf"/>
</dbReference>
<sequence length="175" mass="20604">MTDSVGGEDVNKRLFDHFAAEMKRKFKNTAWRIDCYKDARIRLLNACEDAKHKLSTETEAAVQLDKLFNMIDFKATINRSFFDGLCFDVFQKAVTLVERALCEARVDCTRKTMESIEENKRKRKLEEQEEQKVYKQCKKTFNWLERNDMRKTEDLQHRLEEAKELNRSFSGGTGS</sequence>
<keyword evidence="3" id="KW-0067">ATP-binding</keyword>
<dbReference type="Pfam" id="PF00012">
    <property type="entry name" value="HSP70"/>
    <property type="match status" value="1"/>
</dbReference>
<reference evidence="4" key="1">
    <citation type="journal article" date="2013" name="Genetics">
        <title>The draft genome and transcriptome of Panagrellus redivivus are shaped by the harsh demands of a free-living lifestyle.</title>
        <authorList>
            <person name="Srinivasan J."/>
            <person name="Dillman A.R."/>
            <person name="Macchietto M.G."/>
            <person name="Heikkinen L."/>
            <person name="Lakso M."/>
            <person name="Fracchia K.M."/>
            <person name="Antoshechkin I."/>
            <person name="Mortazavi A."/>
            <person name="Wong G."/>
            <person name="Sternberg P.W."/>
        </authorList>
    </citation>
    <scope>NUCLEOTIDE SEQUENCE [LARGE SCALE GENOMIC DNA]</scope>
    <source>
        <strain evidence="4">MT8872</strain>
    </source>
</reference>
<dbReference type="WBParaSite" id="Pan_g13110.t1">
    <property type="protein sequence ID" value="Pan_g13110.t1"/>
    <property type="gene ID" value="Pan_g13110"/>
</dbReference>
<dbReference type="AlphaFoldDB" id="A0A7E4ZRP3"/>
<proteinExistence type="inferred from homology"/>
<reference evidence="5" key="2">
    <citation type="submission" date="2020-10" db="UniProtKB">
        <authorList>
            <consortium name="WormBaseParasite"/>
        </authorList>
    </citation>
    <scope>IDENTIFICATION</scope>
</reference>
<organism evidence="4 5">
    <name type="scientific">Panagrellus redivivus</name>
    <name type="common">Microworm</name>
    <dbReference type="NCBI Taxonomy" id="6233"/>
    <lineage>
        <taxon>Eukaryota</taxon>
        <taxon>Metazoa</taxon>
        <taxon>Ecdysozoa</taxon>
        <taxon>Nematoda</taxon>
        <taxon>Chromadorea</taxon>
        <taxon>Rhabditida</taxon>
        <taxon>Tylenchina</taxon>
        <taxon>Panagrolaimomorpha</taxon>
        <taxon>Panagrolaimoidea</taxon>
        <taxon>Panagrolaimidae</taxon>
        <taxon>Panagrellus</taxon>
    </lineage>
</organism>
<dbReference type="Proteomes" id="UP000492821">
    <property type="component" value="Unassembled WGS sequence"/>
</dbReference>
<dbReference type="GO" id="GO:0140662">
    <property type="term" value="F:ATP-dependent protein folding chaperone"/>
    <property type="evidence" value="ECO:0007669"/>
    <property type="project" value="InterPro"/>
</dbReference>
<dbReference type="PANTHER" id="PTHR45639">
    <property type="entry name" value="HSC70CB, ISOFORM G-RELATED"/>
    <property type="match status" value="1"/>
</dbReference>
<keyword evidence="4" id="KW-1185">Reference proteome</keyword>
<dbReference type="Gene3D" id="3.90.640.10">
    <property type="entry name" value="Actin, Chain A, domain 4"/>
    <property type="match status" value="1"/>
</dbReference>
<dbReference type="GO" id="GO:0005524">
    <property type="term" value="F:ATP binding"/>
    <property type="evidence" value="ECO:0007669"/>
    <property type="project" value="UniProtKB-KW"/>
</dbReference>
<protein>
    <submittedName>
        <fullName evidence="5">Biogenesis of lysosome-related organelles complex 1 subunit 5</fullName>
    </submittedName>
</protein>
<name>A0A7E4ZRP3_PANRE</name>
<accession>A0A7E4ZRP3</accession>
<dbReference type="InterPro" id="IPR013126">
    <property type="entry name" value="Hsp_70_fam"/>
</dbReference>
<dbReference type="SUPFAM" id="SSF53067">
    <property type="entry name" value="Actin-like ATPase domain"/>
    <property type="match status" value="1"/>
</dbReference>
<evidence type="ECO:0000256" key="1">
    <source>
        <dbReference type="ARBA" id="ARBA00007381"/>
    </source>
</evidence>
<dbReference type="FunFam" id="3.90.640.10:FF:000010">
    <property type="entry name" value="heat shock 70 kDa protein 14"/>
    <property type="match status" value="1"/>
</dbReference>
<evidence type="ECO:0000256" key="2">
    <source>
        <dbReference type="ARBA" id="ARBA00022741"/>
    </source>
</evidence>